<comment type="subunit">
    <text evidence="5">The basic unit is a heterodimer which dimerizes to form tetramers. The heterotetramers trimerize; 6 large subunits form a core ring with 6 small subunits projecting outwards.</text>
</comment>
<dbReference type="InterPro" id="IPR042251">
    <property type="entry name" value="EutC_C"/>
</dbReference>
<comment type="subcellular location">
    <subcellularLocation>
        <location evidence="5">Bacterial microcompartment</location>
    </subcellularLocation>
</comment>
<protein>
    <recommendedName>
        <fullName evidence="5">Ethanolamine ammonia-lyase small subunit</fullName>
        <shortName evidence="5">EAL small subunit</shortName>
        <ecNumber evidence="5">4.3.1.7</ecNumber>
    </recommendedName>
</protein>
<evidence type="ECO:0000256" key="6">
    <source>
        <dbReference type="SAM" id="MobiDB-lite"/>
    </source>
</evidence>
<keyword evidence="3 5" id="KW-0170">Cobalt</keyword>
<proteinExistence type="inferred from homology"/>
<comment type="catalytic activity">
    <reaction evidence="5">
        <text>ethanolamine = acetaldehyde + NH4(+)</text>
        <dbReference type="Rhea" id="RHEA:15313"/>
        <dbReference type="ChEBI" id="CHEBI:15343"/>
        <dbReference type="ChEBI" id="CHEBI:28938"/>
        <dbReference type="ChEBI" id="CHEBI:57603"/>
        <dbReference type="EC" id="4.3.1.7"/>
    </reaction>
</comment>
<dbReference type="PANTHER" id="PTHR39330">
    <property type="entry name" value="ETHANOLAMINE AMMONIA-LYASE LIGHT CHAIN"/>
    <property type="match status" value="1"/>
</dbReference>
<comment type="function">
    <text evidence="5">Catalyzes the deamination of various vicinal amino-alcohols to oxo compounds. Allows this organism to utilize ethanolamine as the sole source of nitrogen and carbon in the presence of external vitamin B12.</text>
</comment>
<reference evidence="7 8" key="1">
    <citation type="submission" date="2021-04" db="EMBL/GenBank/DDBJ databases">
        <title>Nocardia tengchongensis.</title>
        <authorList>
            <person name="Zhuang k."/>
            <person name="Ran Y."/>
            <person name="Li W."/>
        </authorList>
    </citation>
    <scope>NUCLEOTIDE SEQUENCE [LARGE SCALE GENOMIC DNA]</scope>
    <source>
        <strain evidence="7 8">CFH S0057</strain>
    </source>
</reference>
<sequence>MTNETVDSIDPWDRMRSHTLARIGLRRAGDTLATPEVLALNASHALARDAVRTPLEVAAVHAALAELELGDPVHVTSAAGDRDRYLRRPDLGRIPSGPLELCSSGADLALVVCDGLSATAVTAHAAGLCAALVEAFAPDYSLAPPVIATQARVALGDHIGRTLGARAVLVVIGERPGLSVTDSLGIYLTYAPQPGRADSERNCISNIRPPHGLSYADAATVARDLIDQMFRAGRSGVSIKARASATALPSRPPGISSDNEIS</sequence>
<dbReference type="EC" id="4.3.1.7" evidence="5"/>
<accession>A0ABX8CPE0</accession>
<evidence type="ECO:0000313" key="7">
    <source>
        <dbReference type="EMBL" id="QVI21312.1"/>
    </source>
</evidence>
<comment type="cofactor">
    <cofactor evidence="5">
        <name>adenosylcob(III)alamin</name>
        <dbReference type="ChEBI" id="CHEBI:18408"/>
    </cofactor>
    <text evidence="5">Binds between the large and small subunits.</text>
</comment>
<dbReference type="InterPro" id="IPR009246">
    <property type="entry name" value="EutC"/>
</dbReference>
<dbReference type="Proteomes" id="UP000683310">
    <property type="component" value="Chromosome"/>
</dbReference>
<evidence type="ECO:0000256" key="5">
    <source>
        <dbReference type="HAMAP-Rule" id="MF_00601"/>
    </source>
</evidence>
<evidence type="ECO:0000313" key="8">
    <source>
        <dbReference type="Proteomes" id="UP000683310"/>
    </source>
</evidence>
<evidence type="ECO:0000256" key="3">
    <source>
        <dbReference type="ARBA" id="ARBA00023285"/>
    </source>
</evidence>
<dbReference type="Gene3D" id="1.10.30.40">
    <property type="entry name" value="Ethanolamine ammonia-lyase light chain (EutC), N-terminal domain"/>
    <property type="match status" value="1"/>
</dbReference>
<dbReference type="PIRSF" id="PIRSF018982">
    <property type="entry name" value="EutC"/>
    <property type="match status" value="1"/>
</dbReference>
<dbReference type="EMBL" id="CP074371">
    <property type="protein sequence ID" value="QVI21312.1"/>
    <property type="molecule type" value="Genomic_DNA"/>
</dbReference>
<dbReference type="GO" id="GO:0008851">
    <property type="term" value="F:ethanolamine ammonia-lyase activity"/>
    <property type="evidence" value="ECO:0007669"/>
    <property type="project" value="UniProtKB-EC"/>
</dbReference>
<evidence type="ECO:0000256" key="2">
    <source>
        <dbReference type="ARBA" id="ARBA00023239"/>
    </source>
</evidence>
<evidence type="ECO:0000256" key="4">
    <source>
        <dbReference type="ARBA" id="ARBA00024446"/>
    </source>
</evidence>
<keyword evidence="4 5" id="KW-1283">Bacterial microcompartment</keyword>
<keyword evidence="2 5" id="KW-0456">Lyase</keyword>
<gene>
    <name evidence="5 7" type="primary">eutC</name>
    <name evidence="7" type="ORF">KHQ06_35940</name>
</gene>
<feature type="binding site" evidence="5">
    <location>
        <position position="153"/>
    </location>
    <ligand>
        <name>adenosylcob(III)alamin</name>
        <dbReference type="ChEBI" id="CHEBI:18408"/>
    </ligand>
</feature>
<organism evidence="7 8">
    <name type="scientific">Nocardia tengchongensis</name>
    <dbReference type="NCBI Taxonomy" id="2055889"/>
    <lineage>
        <taxon>Bacteria</taxon>
        <taxon>Bacillati</taxon>
        <taxon>Actinomycetota</taxon>
        <taxon>Actinomycetes</taxon>
        <taxon>Mycobacteriales</taxon>
        <taxon>Nocardiaceae</taxon>
        <taxon>Nocardia</taxon>
    </lineage>
</organism>
<feature type="binding site" evidence="5">
    <location>
        <position position="203"/>
    </location>
    <ligand>
        <name>adenosylcob(III)alamin</name>
        <dbReference type="ChEBI" id="CHEBI:18408"/>
    </ligand>
</feature>
<keyword evidence="1 5" id="KW-0846">Cobalamin</keyword>
<dbReference type="Gene3D" id="3.40.50.11240">
    <property type="entry name" value="Ethanolamine ammonia-lyase light chain (EutC)"/>
    <property type="match status" value="1"/>
</dbReference>
<dbReference type="NCBIfam" id="NF003971">
    <property type="entry name" value="PRK05465.1"/>
    <property type="match status" value="1"/>
</dbReference>
<comment type="similarity">
    <text evidence="5">Belongs to the EutC family.</text>
</comment>
<evidence type="ECO:0000256" key="1">
    <source>
        <dbReference type="ARBA" id="ARBA00022628"/>
    </source>
</evidence>
<keyword evidence="8" id="KW-1185">Reference proteome</keyword>
<dbReference type="HAMAP" id="MF_00601">
    <property type="entry name" value="EutC"/>
    <property type="match status" value="1"/>
</dbReference>
<dbReference type="RefSeq" id="WP_213557414.1">
    <property type="nucleotide sequence ID" value="NZ_JBHZDI010000159.1"/>
</dbReference>
<name>A0ABX8CPE0_9NOCA</name>
<dbReference type="InterPro" id="IPR042255">
    <property type="entry name" value="EutC_N"/>
</dbReference>
<comment type="pathway">
    <text evidence="5">Amine and polyamine degradation; ethanolamine degradation.</text>
</comment>
<feature type="binding site" evidence="5">
    <location>
        <position position="174"/>
    </location>
    <ligand>
        <name>adenosylcob(III)alamin</name>
        <dbReference type="ChEBI" id="CHEBI:18408"/>
    </ligand>
</feature>
<dbReference type="PANTHER" id="PTHR39330:SF1">
    <property type="entry name" value="ETHANOLAMINE AMMONIA-LYASE SMALL SUBUNIT"/>
    <property type="match status" value="1"/>
</dbReference>
<dbReference type="Pfam" id="PF05985">
    <property type="entry name" value="EutC"/>
    <property type="match status" value="1"/>
</dbReference>
<feature type="region of interest" description="Disordered" evidence="6">
    <location>
        <begin position="241"/>
        <end position="262"/>
    </location>
</feature>